<keyword evidence="1" id="KW-0677">Repeat</keyword>
<dbReference type="Proteomes" id="UP000277580">
    <property type="component" value="Unassembled WGS sequence"/>
</dbReference>
<dbReference type="PANTHER" id="PTHR24198">
    <property type="entry name" value="ANKYRIN REPEAT AND PROTEIN KINASE DOMAIN-CONTAINING PROTEIN"/>
    <property type="match status" value="1"/>
</dbReference>
<dbReference type="InterPro" id="IPR002110">
    <property type="entry name" value="Ankyrin_rpt"/>
</dbReference>
<gene>
    <name evidence="6" type="ORF">P167DRAFT_526587</name>
</gene>
<dbReference type="Pfam" id="PF00023">
    <property type="entry name" value="Ank"/>
    <property type="match status" value="2"/>
</dbReference>
<dbReference type="InParanoid" id="A0A3N4KVG2"/>
<evidence type="ECO:0000256" key="1">
    <source>
        <dbReference type="ARBA" id="ARBA00022737"/>
    </source>
</evidence>
<dbReference type="PANTHER" id="PTHR24198:SF165">
    <property type="entry name" value="ANKYRIN REPEAT-CONTAINING PROTEIN-RELATED"/>
    <property type="match status" value="1"/>
</dbReference>
<dbReference type="Gene3D" id="1.25.40.20">
    <property type="entry name" value="Ankyrin repeat-containing domain"/>
    <property type="match status" value="3"/>
</dbReference>
<evidence type="ECO:0000313" key="7">
    <source>
        <dbReference type="Proteomes" id="UP000277580"/>
    </source>
</evidence>
<keyword evidence="5" id="KW-0812">Transmembrane</keyword>
<evidence type="ECO:0000256" key="4">
    <source>
        <dbReference type="SAM" id="MobiDB-lite"/>
    </source>
</evidence>
<proteinExistence type="predicted"/>
<dbReference type="InterPro" id="IPR036770">
    <property type="entry name" value="Ankyrin_rpt-contain_sf"/>
</dbReference>
<organism evidence="6 7">
    <name type="scientific">Morchella conica CCBAS932</name>
    <dbReference type="NCBI Taxonomy" id="1392247"/>
    <lineage>
        <taxon>Eukaryota</taxon>
        <taxon>Fungi</taxon>
        <taxon>Dikarya</taxon>
        <taxon>Ascomycota</taxon>
        <taxon>Pezizomycotina</taxon>
        <taxon>Pezizomycetes</taxon>
        <taxon>Pezizales</taxon>
        <taxon>Morchellaceae</taxon>
        <taxon>Morchella</taxon>
    </lineage>
</organism>
<protein>
    <submittedName>
        <fullName evidence="6">Uncharacterized protein</fullName>
    </submittedName>
</protein>
<feature type="repeat" description="ANK" evidence="3">
    <location>
        <begin position="1097"/>
        <end position="1129"/>
    </location>
</feature>
<reference evidence="6 7" key="1">
    <citation type="journal article" date="2018" name="Nat. Ecol. Evol.">
        <title>Pezizomycetes genomes reveal the molecular basis of ectomycorrhizal truffle lifestyle.</title>
        <authorList>
            <person name="Murat C."/>
            <person name="Payen T."/>
            <person name="Noel B."/>
            <person name="Kuo A."/>
            <person name="Morin E."/>
            <person name="Chen J."/>
            <person name="Kohler A."/>
            <person name="Krizsan K."/>
            <person name="Balestrini R."/>
            <person name="Da Silva C."/>
            <person name="Montanini B."/>
            <person name="Hainaut M."/>
            <person name="Levati E."/>
            <person name="Barry K.W."/>
            <person name="Belfiori B."/>
            <person name="Cichocki N."/>
            <person name="Clum A."/>
            <person name="Dockter R.B."/>
            <person name="Fauchery L."/>
            <person name="Guy J."/>
            <person name="Iotti M."/>
            <person name="Le Tacon F."/>
            <person name="Lindquist E.A."/>
            <person name="Lipzen A."/>
            <person name="Malagnac F."/>
            <person name="Mello A."/>
            <person name="Molinier V."/>
            <person name="Miyauchi S."/>
            <person name="Poulain J."/>
            <person name="Riccioni C."/>
            <person name="Rubini A."/>
            <person name="Sitrit Y."/>
            <person name="Splivallo R."/>
            <person name="Traeger S."/>
            <person name="Wang M."/>
            <person name="Zifcakova L."/>
            <person name="Wipf D."/>
            <person name="Zambonelli A."/>
            <person name="Paolocci F."/>
            <person name="Nowrousian M."/>
            <person name="Ottonello S."/>
            <person name="Baldrian P."/>
            <person name="Spatafora J.W."/>
            <person name="Henrissat B."/>
            <person name="Nagy L.G."/>
            <person name="Aury J.M."/>
            <person name="Wincker P."/>
            <person name="Grigoriev I.V."/>
            <person name="Bonfante P."/>
            <person name="Martin F.M."/>
        </authorList>
    </citation>
    <scope>NUCLEOTIDE SEQUENCE [LARGE SCALE GENOMIC DNA]</scope>
    <source>
        <strain evidence="6 7">CCBAS932</strain>
    </source>
</reference>
<dbReference type="PRINTS" id="PR01415">
    <property type="entry name" value="ANKYRIN"/>
</dbReference>
<dbReference type="Pfam" id="PF12796">
    <property type="entry name" value="Ank_2"/>
    <property type="match status" value="2"/>
</dbReference>
<dbReference type="GO" id="GO:0005737">
    <property type="term" value="C:cytoplasm"/>
    <property type="evidence" value="ECO:0007669"/>
    <property type="project" value="TreeGrafter"/>
</dbReference>
<keyword evidence="5" id="KW-0472">Membrane</keyword>
<evidence type="ECO:0000256" key="3">
    <source>
        <dbReference type="PROSITE-ProRule" id="PRU00023"/>
    </source>
</evidence>
<keyword evidence="2 3" id="KW-0040">ANK repeat</keyword>
<feature type="repeat" description="ANK" evidence="3">
    <location>
        <begin position="1257"/>
        <end position="1289"/>
    </location>
</feature>
<feature type="compositionally biased region" description="Low complexity" evidence="4">
    <location>
        <begin position="196"/>
        <end position="208"/>
    </location>
</feature>
<dbReference type="SUPFAM" id="SSF48403">
    <property type="entry name" value="Ankyrin repeat"/>
    <property type="match status" value="1"/>
</dbReference>
<accession>A0A3N4KVG2</accession>
<dbReference type="OrthoDB" id="194358at2759"/>
<feature type="compositionally biased region" description="Basic and acidic residues" evidence="4">
    <location>
        <begin position="128"/>
        <end position="141"/>
    </location>
</feature>
<feature type="repeat" description="ANK" evidence="3">
    <location>
        <begin position="1224"/>
        <end position="1256"/>
    </location>
</feature>
<dbReference type="PROSITE" id="PS50297">
    <property type="entry name" value="ANK_REP_REGION"/>
    <property type="match status" value="5"/>
</dbReference>
<feature type="repeat" description="ANK" evidence="3">
    <location>
        <begin position="1029"/>
        <end position="1061"/>
    </location>
</feature>
<dbReference type="SMART" id="SM00248">
    <property type="entry name" value="ANK"/>
    <property type="match status" value="8"/>
</dbReference>
<feature type="transmembrane region" description="Helical" evidence="5">
    <location>
        <begin position="50"/>
        <end position="71"/>
    </location>
</feature>
<evidence type="ECO:0000256" key="5">
    <source>
        <dbReference type="SAM" id="Phobius"/>
    </source>
</evidence>
<dbReference type="STRING" id="1392247.A0A3N4KVG2"/>
<feature type="region of interest" description="Disordered" evidence="4">
    <location>
        <begin position="169"/>
        <end position="222"/>
    </location>
</feature>
<dbReference type="PROSITE" id="PS50088">
    <property type="entry name" value="ANK_REPEAT"/>
    <property type="match status" value="5"/>
</dbReference>
<dbReference type="EMBL" id="ML119148">
    <property type="protein sequence ID" value="RPB09775.1"/>
    <property type="molecule type" value="Genomic_DNA"/>
</dbReference>
<feature type="compositionally biased region" description="Basic and acidic residues" evidence="4">
    <location>
        <begin position="175"/>
        <end position="188"/>
    </location>
</feature>
<feature type="region of interest" description="Disordered" evidence="4">
    <location>
        <begin position="128"/>
        <end position="149"/>
    </location>
</feature>
<feature type="transmembrane region" description="Helical" evidence="5">
    <location>
        <begin position="245"/>
        <end position="267"/>
    </location>
</feature>
<feature type="non-terminal residue" evidence="6">
    <location>
        <position position="1308"/>
    </location>
</feature>
<feature type="repeat" description="ANK" evidence="3">
    <location>
        <begin position="1162"/>
        <end position="1182"/>
    </location>
</feature>
<keyword evidence="5" id="KW-1133">Transmembrane helix</keyword>
<feature type="transmembrane region" description="Helical" evidence="5">
    <location>
        <begin position="279"/>
        <end position="305"/>
    </location>
</feature>
<name>A0A3N4KVG2_9PEZI</name>
<feature type="transmembrane region" description="Helical" evidence="5">
    <location>
        <begin position="400"/>
        <end position="420"/>
    </location>
</feature>
<sequence length="1308" mass="146569">MSGIHVKSGWSEGSDFTNNFISDLGPLLALFGEQVAKQFMSESMGWADSIIFAMGPLGIITAIVSAIRVGGPSWLKAIVGRARENRAVAEVELMSSTSHEVCELWNGQQIVRIMGSPEIRELIRIDKKADKAKRSEGHREMSSTFTTLEQAEKDKIVSKVKEESEFPSLWPPWKKITDDPEVQPKPKLETQQNGGPQKAQAPQKAQNPQKEHENLQTSVEKPLMKSAPNISLNIHDHSGRHELHAVAVIGTTLQLFVLIYGGFATYHPRLKYQKEGSDIAFYAFPLTSIGTLLLVVGLLVCSYVIERSTREQDYEIKDADAHILWLQKNATVGDQEFDSYAIFAKDKRNIITTSRRNNYGPSDPSNNGSSMSSEVLTSAGAIITLCGFFGQFIGLRGLHWSITFTQLAVTLIMVILRAWVRRGLAKRPYIQLLPPKHEIDWLATRITHETCDLWRELGPSPPPWWKKVWGKICMRQEPPKVVDQVEEPFWSRRCFNWDIMTGEDAYEYRCLKKKISSHRTGRMNRVVQSRKELGWLTKWPGSGLDYATSVTAAIDLVMNTLMSGDGLGNECFWTMCAPNGKLIAFKIERPAPRGKWSADVAEIEATLSLWLYKVREKEEANYDDNDKSAWLRSEMPSKRQGLRLLGNSTRAARRDMKWWIGNDISRISQVGMPSTIPEDDMNTEVLETITVESHRVVGFRGHKTAPCCASQSRTGSMIYKIQQLPEDLTSDLSSLEKNSAVRDQDDSQFSLAAVSDAPIGLLFAQDMFSSFMWAVAETISRENIARLMGPATVQQVEDATSTGNDAWKSFTLKNPTLSKIVQGIQRTGLGSQEEIYLSIIPPLSAYGKLPDPSAVVVQLAREEAKKQEWAGQFERAAEVYLWAFHACMSFGHEHTIGIKASIAMTEFIRAISITAEEREHQSHIVESSTRLKEIRSRLADVLIQSSSRPVLDMLARMYDLQCRDEGCDGWMLKTEAIFQSVHTLDLRNSELLCRTELHEAVIHGEQELDHFQIHSASVYYHHLQTKDIFGWTPLHYAARLKDKKSFDTLLLSHADVNSTDIAGWTPLHYIVWTRCAQPDIWRSLLQYNVDPNAQGQDGWTPLHCAAIRNDVKMADNLINHGAKVGILDNKRRTPLHWAAFCGSGDMVELLCKNVYLDLQDEYGRTPLHLAAVKGHERVVKTLSSIQDAGDDIRDHDGMIPILLAAKGLHDDAVKAFLGCGTLGYGFTALHVAVERGYFLLVKELLDAGADKEALTYAGLTALHIASRKGNVKIIEMLLEAGANKNARDINNRTALHMAMIGEHLKSMG</sequence>
<evidence type="ECO:0000256" key="2">
    <source>
        <dbReference type="ARBA" id="ARBA00023043"/>
    </source>
</evidence>
<keyword evidence="7" id="KW-1185">Reference proteome</keyword>
<evidence type="ECO:0000313" key="6">
    <source>
        <dbReference type="EMBL" id="RPB09775.1"/>
    </source>
</evidence>